<proteinExistence type="predicted"/>
<evidence type="ECO:0000313" key="1">
    <source>
        <dbReference type="EMBL" id="RJO60267.1"/>
    </source>
</evidence>
<sequence length="168" mass="19690">VKTILENYGKLKQVRKKRFNLFYVLSYDKKDANAQNVKVEINRRKFNSKYVVKSFLGISMQVMVKEDMAAHKLCAMYERIGKTNRDIFDVQFFLAHDWLVNKKIVEDRLGVAYKEFLRNAIAVMEKFDDQDILAGTGELLTEKQKAWAKTKLKSETLFALRLALEKEK</sequence>
<name>A0A419DAY6_9BACT</name>
<evidence type="ECO:0000313" key="2">
    <source>
        <dbReference type="Proteomes" id="UP000285655"/>
    </source>
</evidence>
<organism evidence="1 2">
    <name type="scientific">candidate division WS5 bacterium</name>
    <dbReference type="NCBI Taxonomy" id="2093353"/>
    <lineage>
        <taxon>Bacteria</taxon>
        <taxon>candidate division WS5</taxon>
    </lineage>
</organism>
<protein>
    <recommendedName>
        <fullName evidence="3">Nucleotidyl transferase AbiEii/AbiGii toxin family protein</fullName>
    </recommendedName>
</protein>
<dbReference type="AlphaFoldDB" id="A0A419DAY6"/>
<dbReference type="Proteomes" id="UP000285655">
    <property type="component" value="Unassembled WGS sequence"/>
</dbReference>
<dbReference type="InterPro" id="IPR014942">
    <property type="entry name" value="AbiEii"/>
</dbReference>
<comment type="caution">
    <text evidence="1">The sequence shown here is derived from an EMBL/GenBank/DDBJ whole genome shotgun (WGS) entry which is preliminary data.</text>
</comment>
<dbReference type="EMBL" id="QZJW01000049">
    <property type="protein sequence ID" value="RJO60267.1"/>
    <property type="molecule type" value="Genomic_DNA"/>
</dbReference>
<reference evidence="1 2" key="1">
    <citation type="journal article" date="2017" name="ISME J.">
        <title>Energy and carbon metabolisms in a deep terrestrial subsurface fluid microbial community.</title>
        <authorList>
            <person name="Momper L."/>
            <person name="Jungbluth S.P."/>
            <person name="Lee M.D."/>
            <person name="Amend J.P."/>
        </authorList>
    </citation>
    <scope>NUCLEOTIDE SEQUENCE [LARGE SCALE GENOMIC DNA]</scope>
    <source>
        <strain evidence="1">SURF_29</strain>
    </source>
</reference>
<evidence type="ECO:0008006" key="3">
    <source>
        <dbReference type="Google" id="ProtNLM"/>
    </source>
</evidence>
<dbReference type="Pfam" id="PF08843">
    <property type="entry name" value="AbiEii"/>
    <property type="match status" value="1"/>
</dbReference>
<gene>
    <name evidence="1" type="ORF">C4544_05390</name>
</gene>
<accession>A0A419DAY6</accession>
<feature type="non-terminal residue" evidence="1">
    <location>
        <position position="1"/>
    </location>
</feature>